<proteinExistence type="predicted"/>
<keyword evidence="2" id="KW-1185">Reference proteome</keyword>
<dbReference type="Proteomes" id="UP000316425">
    <property type="component" value="Unassembled WGS sequence"/>
</dbReference>
<evidence type="ECO:0000313" key="1">
    <source>
        <dbReference type="EMBL" id="TSJ59899.1"/>
    </source>
</evidence>
<sequence length="62" mass="7339">MLKVNEFETDTDLRGNINYLFNDEANVVYTYDGTESDLLQNVNEVSKCIEHHMDYQRPRLKV</sequence>
<dbReference type="EMBL" id="VMHE01000080">
    <property type="protein sequence ID" value="TSJ59899.1"/>
    <property type="molecule type" value="Genomic_DNA"/>
</dbReference>
<feature type="non-terminal residue" evidence="1">
    <location>
        <position position="62"/>
    </location>
</feature>
<name>A0A556P679_9BACI</name>
<dbReference type="AlphaFoldDB" id="A0A556P679"/>
<gene>
    <name evidence="1" type="ORF">FPQ13_13185</name>
</gene>
<reference evidence="1 2" key="1">
    <citation type="submission" date="2019-07" db="EMBL/GenBank/DDBJ databases">
        <title>Allobacillus sp. nov. SKP isolated from shrimp paste of Euphausiacea.</title>
        <authorList>
            <person name="Kanchanasin P."/>
            <person name="Tanasupawat S."/>
            <person name="Shi W."/>
            <person name="Wu L."/>
            <person name="Ma J."/>
        </authorList>
    </citation>
    <scope>NUCLEOTIDE SEQUENCE [LARGE SCALE GENOMIC DNA]</scope>
    <source>
        <strain evidence="1 2">SKP4-8</strain>
    </source>
</reference>
<organism evidence="1 2">
    <name type="scientific">Allobacillus salarius</name>
    <dbReference type="NCBI Taxonomy" id="1955272"/>
    <lineage>
        <taxon>Bacteria</taxon>
        <taxon>Bacillati</taxon>
        <taxon>Bacillota</taxon>
        <taxon>Bacilli</taxon>
        <taxon>Bacillales</taxon>
        <taxon>Bacillaceae</taxon>
        <taxon>Allobacillus</taxon>
    </lineage>
</organism>
<accession>A0A556P679</accession>
<protein>
    <submittedName>
        <fullName evidence="1">Phage portal protein</fullName>
    </submittedName>
</protein>
<evidence type="ECO:0000313" key="2">
    <source>
        <dbReference type="Proteomes" id="UP000316425"/>
    </source>
</evidence>
<comment type="caution">
    <text evidence="1">The sequence shown here is derived from an EMBL/GenBank/DDBJ whole genome shotgun (WGS) entry which is preliminary data.</text>
</comment>